<dbReference type="EMBL" id="KZ772692">
    <property type="protein sequence ID" value="PTQ44339.1"/>
    <property type="molecule type" value="Genomic_DNA"/>
</dbReference>
<name>A0A2R6XE34_MARPO</name>
<organism evidence="1 2">
    <name type="scientific">Marchantia polymorpha</name>
    <name type="common">Common liverwort</name>
    <name type="synonym">Marchantia aquatica</name>
    <dbReference type="NCBI Taxonomy" id="3197"/>
    <lineage>
        <taxon>Eukaryota</taxon>
        <taxon>Viridiplantae</taxon>
        <taxon>Streptophyta</taxon>
        <taxon>Embryophyta</taxon>
        <taxon>Marchantiophyta</taxon>
        <taxon>Marchantiopsida</taxon>
        <taxon>Marchantiidae</taxon>
        <taxon>Marchantiales</taxon>
        <taxon>Marchantiaceae</taxon>
        <taxon>Marchantia</taxon>
    </lineage>
</organism>
<sequence>MLSRGGFELKHILTASGEPCEVIYSVFFKLHTVALSDPLRICFRGLEIECMIMTQDSWRITALLRPSTALHSEVNSSSCAHADLPTTVQYFGMRQASPADRVPDNCGGFERRHKSRIRRPSNRTYSRQSLSHGEVRRFPFGSPTFPPVARQVVVHGRFPEYVRYRNMRDVCTDRRCHQTVITASYTSLRVPVQACLRVRW</sequence>
<dbReference type="AlphaFoldDB" id="A0A2R6XE34"/>
<keyword evidence="2" id="KW-1185">Reference proteome</keyword>
<dbReference type="Gramene" id="Mp4g22410.1">
    <property type="protein sequence ID" value="Mp4g22410.1.cds"/>
    <property type="gene ID" value="Mp4g22410"/>
</dbReference>
<proteinExistence type="predicted"/>
<gene>
    <name evidence="1" type="ORF">MARPO_0020s0011</name>
</gene>
<accession>A0A2R6XE34</accession>
<dbReference type="Proteomes" id="UP000244005">
    <property type="component" value="Unassembled WGS sequence"/>
</dbReference>
<evidence type="ECO:0000313" key="2">
    <source>
        <dbReference type="Proteomes" id="UP000244005"/>
    </source>
</evidence>
<evidence type="ECO:0000313" key="1">
    <source>
        <dbReference type="EMBL" id="PTQ44339.1"/>
    </source>
</evidence>
<protein>
    <submittedName>
        <fullName evidence="1">Uncharacterized protein</fullName>
    </submittedName>
</protein>
<reference evidence="2" key="1">
    <citation type="journal article" date="2017" name="Cell">
        <title>Insights into land plant evolution garnered from the Marchantia polymorpha genome.</title>
        <authorList>
            <person name="Bowman J.L."/>
            <person name="Kohchi T."/>
            <person name="Yamato K.T."/>
            <person name="Jenkins J."/>
            <person name="Shu S."/>
            <person name="Ishizaki K."/>
            <person name="Yamaoka S."/>
            <person name="Nishihama R."/>
            <person name="Nakamura Y."/>
            <person name="Berger F."/>
            <person name="Adam C."/>
            <person name="Aki S.S."/>
            <person name="Althoff F."/>
            <person name="Araki T."/>
            <person name="Arteaga-Vazquez M.A."/>
            <person name="Balasubrmanian S."/>
            <person name="Barry K."/>
            <person name="Bauer D."/>
            <person name="Boehm C.R."/>
            <person name="Briginshaw L."/>
            <person name="Caballero-Perez J."/>
            <person name="Catarino B."/>
            <person name="Chen F."/>
            <person name="Chiyoda S."/>
            <person name="Chovatia M."/>
            <person name="Davies K.M."/>
            <person name="Delmans M."/>
            <person name="Demura T."/>
            <person name="Dierschke T."/>
            <person name="Dolan L."/>
            <person name="Dorantes-Acosta A.E."/>
            <person name="Eklund D.M."/>
            <person name="Florent S.N."/>
            <person name="Flores-Sandoval E."/>
            <person name="Fujiyama A."/>
            <person name="Fukuzawa H."/>
            <person name="Galik B."/>
            <person name="Grimanelli D."/>
            <person name="Grimwood J."/>
            <person name="Grossniklaus U."/>
            <person name="Hamada T."/>
            <person name="Haseloff J."/>
            <person name="Hetherington A.J."/>
            <person name="Higo A."/>
            <person name="Hirakawa Y."/>
            <person name="Hundley H.N."/>
            <person name="Ikeda Y."/>
            <person name="Inoue K."/>
            <person name="Inoue S.I."/>
            <person name="Ishida S."/>
            <person name="Jia Q."/>
            <person name="Kakita M."/>
            <person name="Kanazawa T."/>
            <person name="Kawai Y."/>
            <person name="Kawashima T."/>
            <person name="Kennedy M."/>
            <person name="Kinose K."/>
            <person name="Kinoshita T."/>
            <person name="Kohara Y."/>
            <person name="Koide E."/>
            <person name="Komatsu K."/>
            <person name="Kopischke S."/>
            <person name="Kubo M."/>
            <person name="Kyozuka J."/>
            <person name="Lagercrantz U."/>
            <person name="Lin S.S."/>
            <person name="Lindquist E."/>
            <person name="Lipzen A.M."/>
            <person name="Lu C.W."/>
            <person name="De Luna E."/>
            <person name="Martienssen R.A."/>
            <person name="Minamino N."/>
            <person name="Mizutani M."/>
            <person name="Mizutani M."/>
            <person name="Mochizuki N."/>
            <person name="Monte I."/>
            <person name="Mosher R."/>
            <person name="Nagasaki H."/>
            <person name="Nakagami H."/>
            <person name="Naramoto S."/>
            <person name="Nishitani K."/>
            <person name="Ohtani M."/>
            <person name="Okamoto T."/>
            <person name="Okumura M."/>
            <person name="Phillips J."/>
            <person name="Pollak B."/>
            <person name="Reinders A."/>
            <person name="Rovekamp M."/>
            <person name="Sano R."/>
            <person name="Sawa S."/>
            <person name="Schmid M.W."/>
            <person name="Shirakawa M."/>
            <person name="Solano R."/>
            <person name="Spunde A."/>
            <person name="Suetsugu N."/>
            <person name="Sugano S."/>
            <person name="Sugiyama A."/>
            <person name="Sun R."/>
            <person name="Suzuki Y."/>
            <person name="Takenaka M."/>
            <person name="Takezawa D."/>
            <person name="Tomogane H."/>
            <person name="Tsuzuki M."/>
            <person name="Ueda T."/>
            <person name="Umeda M."/>
            <person name="Ward J.M."/>
            <person name="Watanabe Y."/>
            <person name="Yazaki K."/>
            <person name="Yokoyama R."/>
            <person name="Yoshitake Y."/>
            <person name="Yotsui I."/>
            <person name="Zachgo S."/>
            <person name="Schmutz J."/>
        </authorList>
    </citation>
    <scope>NUCLEOTIDE SEQUENCE [LARGE SCALE GENOMIC DNA]</scope>
    <source>
        <strain evidence="2">Tak-1</strain>
    </source>
</reference>